<sequence length="31" mass="3564">MQVGMPPFLTRLPHLKRKVNRKICSGLKNNS</sequence>
<dbReference type="EMBL" id="OQ845957">
    <property type="protein sequence ID" value="WMU95584.1"/>
    <property type="molecule type" value="Genomic_DNA"/>
</dbReference>
<protein>
    <submittedName>
        <fullName evidence="1">Uncharacterized protein</fullName>
    </submittedName>
</protein>
<accession>A0AA51U6A5</accession>
<proteinExistence type="predicted"/>
<reference evidence="1 2" key="1">
    <citation type="submission" date="2023-04" db="EMBL/GenBank/DDBJ databases">
        <authorList>
            <person name="Wang C."/>
            <person name="Guo Z."/>
            <person name="Wang M."/>
            <person name="Wang X."/>
            <person name="Ji F."/>
            <person name="Zhao J."/>
            <person name="Zeng J."/>
            <person name="Zuo J."/>
        </authorList>
    </citation>
    <scope>NUCLEOTIDE SEQUENCE [LARGE SCALE GENOMIC DNA]</scope>
</reference>
<evidence type="ECO:0000313" key="1">
    <source>
        <dbReference type="EMBL" id="WMU95584.1"/>
    </source>
</evidence>
<name>A0AA51U6A5_9CAUD</name>
<evidence type="ECO:0000313" key="2">
    <source>
        <dbReference type="Proteomes" id="UP001268809"/>
    </source>
</evidence>
<keyword evidence="2" id="KW-1185">Reference proteome</keyword>
<dbReference type="Proteomes" id="UP001268809">
    <property type="component" value="Segment"/>
</dbReference>
<organism evidence="1 2">
    <name type="scientific">Escherichia phage pEC-M719-6WT.1</name>
    <dbReference type="NCBI Taxonomy" id="3056220"/>
    <lineage>
        <taxon>Viruses</taxon>
        <taxon>Duplodnaviria</taxon>
        <taxon>Heunggongvirae</taxon>
        <taxon>Uroviricota</taxon>
        <taxon>Caudoviricetes</taxon>
        <taxon>Andersonviridae</taxon>
        <taxon>Ounavirinae</taxon>
        <taxon>Mooglevirus</taxon>
        <taxon>Mooglevirus M7196WT1</taxon>
    </lineage>
</organism>